<feature type="region of interest" description="Disordered" evidence="1">
    <location>
        <begin position="148"/>
        <end position="205"/>
    </location>
</feature>
<feature type="region of interest" description="Disordered" evidence="1">
    <location>
        <begin position="1"/>
        <end position="40"/>
    </location>
</feature>
<feature type="compositionally biased region" description="Polar residues" evidence="1">
    <location>
        <begin position="1"/>
        <end position="32"/>
    </location>
</feature>
<evidence type="ECO:0000256" key="1">
    <source>
        <dbReference type="SAM" id="MobiDB-lite"/>
    </source>
</evidence>
<protein>
    <submittedName>
        <fullName evidence="3">Uncharacterized protein</fullName>
    </submittedName>
</protein>
<accession>R9P3N5</accession>
<dbReference type="HOGENOM" id="CLU_028488_0_0_1"/>
<feature type="region of interest" description="Disordered" evidence="1">
    <location>
        <begin position="386"/>
        <end position="405"/>
    </location>
</feature>
<dbReference type="OrthoDB" id="2555377at2759"/>
<evidence type="ECO:0000313" key="4">
    <source>
        <dbReference type="Proteomes" id="UP000014071"/>
    </source>
</evidence>
<name>R9P3N5_PSEHS</name>
<evidence type="ECO:0000256" key="2">
    <source>
        <dbReference type="SAM" id="Phobius"/>
    </source>
</evidence>
<sequence>MSDSNNQNKGEEQSFTIQPHPATTNDPSTDPALNSGLKEGVFGGGKPGPAVVNAENLEEPLKPRSWKLFWLDQLFLPFVPICIPFDVEGQDEAAALTLSRRMVDLAGSAADIYSWPGSGMDFLSVLTALTHILFDLVKMLQSNTNASSFKLQPAPRPKSKKRPLDAPPVSSSTDATKPSDAGSVRSCFEDDEDSEEEEAALTPKASLFNVHVSPTVAPATCRHRSSTLSTSARPTSSVHRLLNAMSIPLSPSTRPLSTASSPSATVSIMLTSKSPTPSSPLFPRRTLIRSLSSTCINPSSRSPTSRPSNLRKRMGWRGFTSAARADELSILLSPGSPLTPRRAEQLHTPTQASIDSLLHHRLEEVDEMEPLSATLKALGAKRKTHRFGETCSPPGSAFDVKSPDTSMGTTVGEFEVMTAERKIFNLPTWVRFEANHHARTKVVEENRMAAKASSAIKVAGVETEVKRNASIKEKEGLMGPKTSQLGDVAPSSPNGSLLGGFDFDTTTQRNDAPKQQQKGEVVSVVRRLPVAAIRGLDCKSSRAEAKVKSSFASVFRSALHPPSRRIKPGVEEERRDGWGGILTRTSWFPSHTKGPLVSPTPARKVGLKKMLLQPTKEDEWEDVLSPKPSRIEETSFLEMNEKPRWKVFPNRPVHPDPPFQLNTWHTRPLPKADVIASQLITNHKSVENRPISTKFRLGKTRTLVLVIVTVCVIALVVNVVIVKETGSKSVTSGDGKRKVFDPLVGNIDGLKVAPATATTVSVDPSVAKAAHMSQP</sequence>
<reference evidence="4" key="1">
    <citation type="journal article" date="2013" name="Genome Announc.">
        <title>Draft genome sequence of the basidiomycetous yeast-like fungus Pseudozyma hubeiensis SY62, which produces an abundant amount of the biosurfactant mannosylerythritol lipids.</title>
        <authorList>
            <person name="Konishi M."/>
            <person name="Hatada Y."/>
            <person name="Horiuchi J."/>
        </authorList>
    </citation>
    <scope>NUCLEOTIDE SEQUENCE [LARGE SCALE GENOMIC DNA]</scope>
    <source>
        <strain evidence="4">SY62</strain>
    </source>
</reference>
<organism evidence="3 4">
    <name type="scientific">Pseudozyma hubeiensis (strain SY62)</name>
    <name type="common">Yeast</name>
    <dbReference type="NCBI Taxonomy" id="1305764"/>
    <lineage>
        <taxon>Eukaryota</taxon>
        <taxon>Fungi</taxon>
        <taxon>Dikarya</taxon>
        <taxon>Basidiomycota</taxon>
        <taxon>Ustilaginomycotina</taxon>
        <taxon>Ustilaginomycetes</taxon>
        <taxon>Ustilaginales</taxon>
        <taxon>Ustilaginaceae</taxon>
        <taxon>Pseudozyma</taxon>
    </lineage>
</organism>
<dbReference type="GeneID" id="24108703"/>
<keyword evidence="4" id="KW-1185">Reference proteome</keyword>
<dbReference type="Proteomes" id="UP000014071">
    <property type="component" value="Unassembled WGS sequence"/>
</dbReference>
<feature type="transmembrane region" description="Helical" evidence="2">
    <location>
        <begin position="703"/>
        <end position="722"/>
    </location>
</feature>
<dbReference type="eggNOG" id="ENOG502TDG2">
    <property type="taxonomic scope" value="Eukaryota"/>
</dbReference>
<dbReference type="EMBL" id="DF238798">
    <property type="protein sequence ID" value="GAC95837.1"/>
    <property type="molecule type" value="Genomic_DNA"/>
</dbReference>
<keyword evidence="2" id="KW-1133">Transmembrane helix</keyword>
<feature type="compositionally biased region" description="Polar residues" evidence="1">
    <location>
        <begin position="481"/>
        <end position="493"/>
    </location>
</feature>
<dbReference type="STRING" id="1305764.R9P3N5"/>
<dbReference type="RefSeq" id="XP_012189424.1">
    <property type="nucleotide sequence ID" value="XM_012334034.1"/>
</dbReference>
<gene>
    <name evidence="3" type="ORF">PHSY_003414</name>
</gene>
<feature type="region of interest" description="Disordered" evidence="1">
    <location>
        <begin position="473"/>
        <end position="493"/>
    </location>
</feature>
<keyword evidence="2" id="KW-0812">Transmembrane</keyword>
<evidence type="ECO:0000313" key="3">
    <source>
        <dbReference type="EMBL" id="GAC95837.1"/>
    </source>
</evidence>
<dbReference type="AlphaFoldDB" id="R9P3N5"/>
<proteinExistence type="predicted"/>
<keyword evidence="2" id="KW-0472">Membrane</keyword>
<feature type="compositionally biased region" description="Acidic residues" evidence="1">
    <location>
        <begin position="189"/>
        <end position="199"/>
    </location>
</feature>